<dbReference type="HOGENOM" id="CLU_027383_0_0_1"/>
<dbReference type="STRING" id="32264.T1KW91"/>
<dbReference type="Gene3D" id="3.30.710.10">
    <property type="entry name" value="Potassium Channel Kv1.1, Chain A"/>
    <property type="match status" value="1"/>
</dbReference>
<accession>T1KW91</accession>
<dbReference type="PANTHER" id="PTHR45632:SF3">
    <property type="entry name" value="KELCH-LIKE PROTEIN 32"/>
    <property type="match status" value="1"/>
</dbReference>
<dbReference type="Pfam" id="PF07707">
    <property type="entry name" value="BACK"/>
    <property type="match status" value="1"/>
</dbReference>
<dbReference type="InterPro" id="IPR000210">
    <property type="entry name" value="BTB/POZ_dom"/>
</dbReference>
<feature type="domain" description="BTB" evidence="3">
    <location>
        <begin position="21"/>
        <end position="93"/>
    </location>
</feature>
<dbReference type="Proteomes" id="UP000015104">
    <property type="component" value="Unassembled WGS sequence"/>
</dbReference>
<dbReference type="AlphaFoldDB" id="T1KW91"/>
<protein>
    <recommendedName>
        <fullName evidence="3">BTB domain-containing protein</fullName>
    </recommendedName>
</protein>
<evidence type="ECO:0000313" key="5">
    <source>
        <dbReference type="Proteomes" id="UP000015104"/>
    </source>
</evidence>
<sequence>MEIQEDASSLLLRAYKTGKWSDITIMNGDKKYRVHKLILSDVIPYFDRMFSSGLSESTKNAVDLFHLADYMNIPKLTALCLDFLWNESSDSPYIDVGHWINQIATEEVLKSIDQYIRSNFRDIVHTNSFLDYDVDTVTYMINLDNLNIDNEMQIFDAIMRWIRKNVERRSHLAKLLKKIHWTDIIGVQFMNRIDKLPWIEKCDEVRPVIVAALELSYFKSLKQIQVKDLNVNHRISSNRFHYAIYRKTDASIIVHNFNGKYGNIIFAENRSLPTANFGDSYISEHNIDSDVVIRIDWKNKTYRLFKSSDGYCYTLLFERLFQFNKTDRKIHFWKGGRLIEFACFSGANTSSQSNFTATKHKGGICLSSINPIQGSNNQNYYQNNREYKSQLTITKFTPPGNKLKAVASHEIVTKEPIKKLKSTILHDLLVIFVDILLILSYDFQKNTFKEHKNTNMTGRNLFFLHFRWVTSI</sequence>
<evidence type="ECO:0000256" key="1">
    <source>
        <dbReference type="ARBA" id="ARBA00022441"/>
    </source>
</evidence>
<keyword evidence="1" id="KW-0880">Kelch repeat</keyword>
<keyword evidence="5" id="KW-1185">Reference proteome</keyword>
<dbReference type="Gene3D" id="1.25.40.420">
    <property type="match status" value="1"/>
</dbReference>
<reference evidence="5" key="1">
    <citation type="submission" date="2011-08" db="EMBL/GenBank/DDBJ databases">
        <authorList>
            <person name="Rombauts S."/>
        </authorList>
    </citation>
    <scope>NUCLEOTIDE SEQUENCE</scope>
    <source>
        <strain evidence="5">London</strain>
    </source>
</reference>
<name>T1KW91_TETUR</name>
<proteinExistence type="predicted"/>
<dbReference type="InterPro" id="IPR011705">
    <property type="entry name" value="BACK"/>
</dbReference>
<organism evidence="4 5">
    <name type="scientific">Tetranychus urticae</name>
    <name type="common">Two-spotted spider mite</name>
    <dbReference type="NCBI Taxonomy" id="32264"/>
    <lineage>
        <taxon>Eukaryota</taxon>
        <taxon>Metazoa</taxon>
        <taxon>Ecdysozoa</taxon>
        <taxon>Arthropoda</taxon>
        <taxon>Chelicerata</taxon>
        <taxon>Arachnida</taxon>
        <taxon>Acari</taxon>
        <taxon>Acariformes</taxon>
        <taxon>Trombidiformes</taxon>
        <taxon>Prostigmata</taxon>
        <taxon>Eleutherengona</taxon>
        <taxon>Raphignathae</taxon>
        <taxon>Tetranychoidea</taxon>
        <taxon>Tetranychidae</taxon>
        <taxon>Tetranychus</taxon>
    </lineage>
</organism>
<dbReference type="PANTHER" id="PTHR45632">
    <property type="entry name" value="LD33804P"/>
    <property type="match status" value="1"/>
</dbReference>
<evidence type="ECO:0000256" key="2">
    <source>
        <dbReference type="ARBA" id="ARBA00022737"/>
    </source>
</evidence>
<dbReference type="EMBL" id="CAEY01000639">
    <property type="status" value="NOT_ANNOTATED_CDS"/>
    <property type="molecule type" value="Genomic_DNA"/>
</dbReference>
<dbReference type="SUPFAM" id="SSF54695">
    <property type="entry name" value="POZ domain"/>
    <property type="match status" value="1"/>
</dbReference>
<dbReference type="EnsemblMetazoa" id="tetur24g00790.1">
    <property type="protein sequence ID" value="tetur24g00790.1"/>
    <property type="gene ID" value="tetur24g00790"/>
</dbReference>
<reference evidence="4" key="2">
    <citation type="submission" date="2015-06" db="UniProtKB">
        <authorList>
            <consortium name="EnsemblMetazoa"/>
        </authorList>
    </citation>
    <scope>IDENTIFICATION</scope>
</reference>
<dbReference type="InterPro" id="IPR011333">
    <property type="entry name" value="SKP1/BTB/POZ_sf"/>
</dbReference>
<dbReference type="PROSITE" id="PS50097">
    <property type="entry name" value="BTB"/>
    <property type="match status" value="1"/>
</dbReference>
<dbReference type="eggNOG" id="KOG4441">
    <property type="taxonomic scope" value="Eukaryota"/>
</dbReference>
<evidence type="ECO:0000313" key="4">
    <source>
        <dbReference type="EnsemblMetazoa" id="tetur24g00790.1"/>
    </source>
</evidence>
<dbReference type="Pfam" id="PF00651">
    <property type="entry name" value="BTB"/>
    <property type="match status" value="1"/>
</dbReference>
<evidence type="ECO:0000259" key="3">
    <source>
        <dbReference type="PROSITE" id="PS50097"/>
    </source>
</evidence>
<dbReference type="SMART" id="SM00875">
    <property type="entry name" value="BACK"/>
    <property type="match status" value="1"/>
</dbReference>
<keyword evidence="2" id="KW-0677">Repeat</keyword>